<keyword evidence="11" id="KW-1185">Reference proteome</keyword>
<keyword evidence="5" id="KW-0812">Transmembrane</keyword>
<evidence type="ECO:0000259" key="9">
    <source>
        <dbReference type="Pfam" id="PF17802"/>
    </source>
</evidence>
<dbReference type="Gene3D" id="2.60.40.740">
    <property type="match status" value="1"/>
</dbReference>
<evidence type="ECO:0000256" key="1">
    <source>
        <dbReference type="ARBA" id="ARBA00022512"/>
    </source>
</evidence>
<evidence type="ECO:0000313" key="11">
    <source>
        <dbReference type="Proteomes" id="UP001589643"/>
    </source>
</evidence>
<name>A0ABV5EU01_9MICO</name>
<evidence type="ECO:0000313" key="10">
    <source>
        <dbReference type="EMBL" id="MFB8893435.1"/>
    </source>
</evidence>
<keyword evidence="5" id="KW-0472">Membrane</keyword>
<keyword evidence="2" id="KW-0964">Secreted</keyword>
<keyword evidence="4" id="KW-0572">Peptidoglycan-anchor</keyword>
<dbReference type="InterPro" id="IPR013783">
    <property type="entry name" value="Ig-like_fold"/>
</dbReference>
<dbReference type="NCBIfam" id="TIGR01167">
    <property type="entry name" value="LPXTG_anchor"/>
    <property type="match status" value="1"/>
</dbReference>
<feature type="chain" id="PRO_5045179289" evidence="6">
    <location>
        <begin position="34"/>
        <end position="506"/>
    </location>
</feature>
<dbReference type="InterPro" id="IPR048052">
    <property type="entry name" value="FM1-like"/>
</dbReference>
<evidence type="ECO:0000256" key="3">
    <source>
        <dbReference type="ARBA" id="ARBA00022729"/>
    </source>
</evidence>
<dbReference type="NCBIfam" id="NF033902">
    <property type="entry name" value="iso_D2_wall_anc"/>
    <property type="match status" value="1"/>
</dbReference>
<protein>
    <submittedName>
        <fullName evidence="10">SpaH/EbpB family LPXTG-anchored major pilin</fullName>
    </submittedName>
</protein>
<feature type="domain" description="Gram-positive pilin subunit D1 N-terminal" evidence="8">
    <location>
        <begin position="46"/>
        <end position="188"/>
    </location>
</feature>
<evidence type="ECO:0000256" key="5">
    <source>
        <dbReference type="SAM" id="Phobius"/>
    </source>
</evidence>
<evidence type="ECO:0000256" key="2">
    <source>
        <dbReference type="ARBA" id="ARBA00022525"/>
    </source>
</evidence>
<evidence type="ECO:0000256" key="4">
    <source>
        <dbReference type="ARBA" id="ARBA00023088"/>
    </source>
</evidence>
<feature type="signal peptide" evidence="6">
    <location>
        <begin position="1"/>
        <end position="33"/>
    </location>
</feature>
<feature type="domain" description="Gram-positive cocci surface proteins LPxTG" evidence="7">
    <location>
        <begin position="461"/>
        <end position="502"/>
    </location>
</feature>
<keyword evidence="1" id="KW-0134">Cell wall</keyword>
<dbReference type="InterPro" id="IPR041033">
    <property type="entry name" value="SpaA_PFL_dom_1"/>
</dbReference>
<dbReference type="NCBIfam" id="TIGR04226">
    <property type="entry name" value="RrgB_K2N_iso_D2"/>
    <property type="match status" value="1"/>
</dbReference>
<dbReference type="Gene3D" id="2.60.40.10">
    <property type="entry name" value="Immunoglobulins"/>
    <property type="match status" value="2"/>
</dbReference>
<comment type="caution">
    <text evidence="10">The sequence shown here is derived from an EMBL/GenBank/DDBJ whole genome shotgun (WGS) entry which is preliminary data.</text>
</comment>
<proteinExistence type="predicted"/>
<accession>A0ABV5EU01</accession>
<reference evidence="10 11" key="1">
    <citation type="submission" date="2024-08" db="EMBL/GenBank/DDBJ databases">
        <title>Heavy metals resistant antinobacteria isolated from wastewater.</title>
        <authorList>
            <person name="Roman Ponce B."/>
            <person name="Blanco Mercado M.A."/>
            <person name="Avila Aldana I.N."/>
            <person name="Morales Arrieta S."/>
        </authorList>
    </citation>
    <scope>NUCLEOTIDE SEQUENCE [LARGE SCALE GENOMIC DNA]</scope>
    <source>
        <strain evidence="11">sma-1</strain>
    </source>
</reference>
<evidence type="ECO:0000259" key="8">
    <source>
        <dbReference type="Pfam" id="PF16555"/>
    </source>
</evidence>
<dbReference type="InterPro" id="IPR032364">
    <property type="entry name" value="GramPos_pilinD1_N"/>
</dbReference>
<sequence length="506" mass="51653">MKSPTARRRITTIAGVAALGITAILGSSSAALAAPQDYGNIDPDRTGSITVHKYLNQAGSATGDVSQAPAAGDFTDPVAGVEFTVYPLLKSGSAVDLTVPANWNGLDALTPGAACTAPAGYTLGTPTVMPLTSANGSATADSLPVGLYQVCETAAPANIIEKSLPFILTIPLPYENGWVYDTHAYPKNGAGSIEKTIEPQQDYGLGSTVKFPVTVPVSRMAQAWTGFAIRDTLDTRLTPAAAADIAVTADGTALDPSFYTISVSGQQITMNFTAAGIAWLNEGPNAHVGAEIQVVFAGVVNAVVDGVIPNTAQFWPNNPGFDPSTNPPLDSPVVHTNWGDLQITKRAVGTSGATGTLAGAEFEIYAAADPYAADCSAATAAGSPISVGGKTSFTSDSSGVISLTGLFVSDSVNPAIDSTQRCYVLKETAAPAGYVLPSNPFTPVAVRVGDTTSDNIEIENTQQGVPQLPLTGGSGQVLLIAGGVAALAVAVGLVLMRARRQAKESA</sequence>
<evidence type="ECO:0000259" key="7">
    <source>
        <dbReference type="Pfam" id="PF00746"/>
    </source>
</evidence>
<dbReference type="EMBL" id="JBHLHV010000002">
    <property type="protein sequence ID" value="MFB8893435.1"/>
    <property type="molecule type" value="Genomic_DNA"/>
</dbReference>
<gene>
    <name evidence="10" type="ORF">AB7P39_11345</name>
</gene>
<feature type="transmembrane region" description="Helical" evidence="5">
    <location>
        <begin position="477"/>
        <end position="496"/>
    </location>
</feature>
<dbReference type="Proteomes" id="UP001589643">
    <property type="component" value="Unassembled WGS sequence"/>
</dbReference>
<dbReference type="InterPro" id="IPR019931">
    <property type="entry name" value="LPXTG_anchor"/>
</dbReference>
<keyword evidence="3 6" id="KW-0732">Signal</keyword>
<organism evidence="10 11">
    <name type="scientific">Microbacterium plantarum</name>
    <dbReference type="NCBI Taxonomy" id="1816425"/>
    <lineage>
        <taxon>Bacteria</taxon>
        <taxon>Bacillati</taxon>
        <taxon>Actinomycetota</taxon>
        <taxon>Actinomycetes</taxon>
        <taxon>Micrococcales</taxon>
        <taxon>Microbacteriaceae</taxon>
        <taxon>Microbacterium</taxon>
    </lineage>
</organism>
<keyword evidence="5" id="KW-1133">Transmembrane helix</keyword>
<feature type="domain" description="SpaA-like prealbumin fold" evidence="9">
    <location>
        <begin position="353"/>
        <end position="460"/>
    </location>
</feature>
<dbReference type="Pfam" id="PF00746">
    <property type="entry name" value="Gram_pos_anchor"/>
    <property type="match status" value="1"/>
</dbReference>
<dbReference type="RefSeq" id="WP_378719070.1">
    <property type="nucleotide sequence ID" value="NZ_JBHLHV010000002.1"/>
</dbReference>
<dbReference type="Pfam" id="PF17802">
    <property type="entry name" value="SpaA"/>
    <property type="match status" value="1"/>
</dbReference>
<dbReference type="InterPro" id="IPR026466">
    <property type="entry name" value="Fim_isopep_form_D2_dom"/>
</dbReference>
<evidence type="ECO:0000256" key="6">
    <source>
        <dbReference type="SAM" id="SignalP"/>
    </source>
</evidence>
<dbReference type="Pfam" id="PF16555">
    <property type="entry name" value="GramPos_pilinD1"/>
    <property type="match status" value="1"/>
</dbReference>